<dbReference type="Pfam" id="PF00240">
    <property type="entry name" value="ubiquitin"/>
    <property type="match status" value="1"/>
</dbReference>
<feature type="domain" description="Ubiquitin-like" evidence="1">
    <location>
        <begin position="1"/>
        <end position="54"/>
    </location>
</feature>
<dbReference type="InterPro" id="IPR029071">
    <property type="entry name" value="Ubiquitin-like_domsf"/>
</dbReference>
<evidence type="ECO:0000259" key="1">
    <source>
        <dbReference type="PROSITE" id="PS50053"/>
    </source>
</evidence>
<dbReference type="InterPro" id="IPR000626">
    <property type="entry name" value="Ubiquitin-like_dom"/>
</dbReference>
<dbReference type="PROSITE" id="PS50053">
    <property type="entry name" value="UBIQUITIN_2"/>
    <property type="match status" value="1"/>
</dbReference>
<protein>
    <submittedName>
        <fullName evidence="2">Ubiquitin family protein</fullName>
    </submittedName>
</protein>
<dbReference type="Gene3D" id="3.10.20.90">
    <property type="entry name" value="Phosphatidylinositol 3-kinase Catalytic Subunit, Chain A, domain 1"/>
    <property type="match status" value="1"/>
</dbReference>
<dbReference type="SUPFAM" id="SSF54236">
    <property type="entry name" value="Ubiquitin-like"/>
    <property type="match status" value="1"/>
</dbReference>
<reference evidence="2 3" key="1">
    <citation type="submission" date="2019-10" db="EMBL/GenBank/DDBJ databases">
        <title>Assembly and Annotation for the nematode Trichostrongylus colubriformis.</title>
        <authorList>
            <person name="Martin J."/>
        </authorList>
    </citation>
    <scope>NUCLEOTIDE SEQUENCE [LARGE SCALE GENOMIC DNA]</scope>
    <source>
        <strain evidence="2">G859</strain>
        <tissue evidence="2">Whole worm</tissue>
    </source>
</reference>
<comment type="caution">
    <text evidence="2">The sequence shown here is derived from an EMBL/GenBank/DDBJ whole genome shotgun (WGS) entry which is preliminary data.</text>
</comment>
<dbReference type="EMBL" id="WIXE01004140">
    <property type="protein sequence ID" value="KAK5983304.1"/>
    <property type="molecule type" value="Genomic_DNA"/>
</dbReference>
<sequence length="92" mass="10319">YELKRTISIATDVAPEHQLLLYKDKELSDNTATLAQYGIVSACTLTMNVKMHTGLLVDQVALSNVMLLPLLLPRNNVGHLRRTIRTMTNVQE</sequence>
<dbReference type="Proteomes" id="UP001331761">
    <property type="component" value="Unassembled WGS sequence"/>
</dbReference>
<evidence type="ECO:0000313" key="3">
    <source>
        <dbReference type="Proteomes" id="UP001331761"/>
    </source>
</evidence>
<gene>
    <name evidence="2" type="ORF">GCK32_020698</name>
</gene>
<evidence type="ECO:0000313" key="2">
    <source>
        <dbReference type="EMBL" id="KAK5983304.1"/>
    </source>
</evidence>
<keyword evidence="3" id="KW-1185">Reference proteome</keyword>
<name>A0AAN8FTT7_TRICO</name>
<feature type="non-terminal residue" evidence="2">
    <location>
        <position position="1"/>
    </location>
</feature>
<proteinExistence type="predicted"/>
<organism evidence="2 3">
    <name type="scientific">Trichostrongylus colubriformis</name>
    <name type="common">Black scour worm</name>
    <dbReference type="NCBI Taxonomy" id="6319"/>
    <lineage>
        <taxon>Eukaryota</taxon>
        <taxon>Metazoa</taxon>
        <taxon>Ecdysozoa</taxon>
        <taxon>Nematoda</taxon>
        <taxon>Chromadorea</taxon>
        <taxon>Rhabditida</taxon>
        <taxon>Rhabditina</taxon>
        <taxon>Rhabditomorpha</taxon>
        <taxon>Strongyloidea</taxon>
        <taxon>Trichostrongylidae</taxon>
        <taxon>Trichostrongylus</taxon>
    </lineage>
</organism>
<dbReference type="AlphaFoldDB" id="A0AAN8FTT7"/>
<accession>A0AAN8FTT7</accession>